<protein>
    <recommendedName>
        <fullName evidence="3 10">DNA-directed RNA polymerase subunit omega</fullName>
        <shortName evidence="10">RNAP omega subunit</shortName>
        <ecNumber evidence="2 10">2.7.7.6</ecNumber>
    </recommendedName>
    <alternativeName>
        <fullName evidence="10">RNA polymerase omega subunit</fullName>
    </alternativeName>
    <alternativeName>
        <fullName evidence="8 10">Transcriptase subunit omega</fullName>
    </alternativeName>
</protein>
<name>A0A7C3J586_UNCW3</name>
<keyword evidence="5 10" id="KW-0808">Transferase</keyword>
<organism evidence="11">
    <name type="scientific">candidate division WOR-3 bacterium</name>
    <dbReference type="NCBI Taxonomy" id="2052148"/>
    <lineage>
        <taxon>Bacteria</taxon>
        <taxon>Bacteria division WOR-3</taxon>
    </lineage>
</organism>
<evidence type="ECO:0000256" key="4">
    <source>
        <dbReference type="ARBA" id="ARBA00022478"/>
    </source>
</evidence>
<proteinExistence type="inferred from homology"/>
<keyword evidence="7 10" id="KW-0804">Transcription</keyword>
<evidence type="ECO:0000256" key="9">
    <source>
        <dbReference type="ARBA" id="ARBA00048552"/>
    </source>
</evidence>
<dbReference type="NCBIfam" id="TIGR00690">
    <property type="entry name" value="rpoZ"/>
    <property type="match status" value="1"/>
</dbReference>
<evidence type="ECO:0000256" key="10">
    <source>
        <dbReference type="HAMAP-Rule" id="MF_00366"/>
    </source>
</evidence>
<dbReference type="SMART" id="SM01409">
    <property type="entry name" value="RNA_pol_Rpb6"/>
    <property type="match status" value="1"/>
</dbReference>
<accession>A0A7C3J586</accession>
<reference evidence="11" key="1">
    <citation type="journal article" date="2020" name="mSystems">
        <title>Genome- and Community-Level Interaction Insights into Carbon Utilization and Element Cycling Functions of Hydrothermarchaeota in Hydrothermal Sediment.</title>
        <authorList>
            <person name="Zhou Z."/>
            <person name="Liu Y."/>
            <person name="Xu W."/>
            <person name="Pan J."/>
            <person name="Luo Z.H."/>
            <person name="Li M."/>
        </authorList>
    </citation>
    <scope>NUCLEOTIDE SEQUENCE [LARGE SCALE GENOMIC DNA]</scope>
    <source>
        <strain evidence="11">SpSt-464</strain>
    </source>
</reference>
<evidence type="ECO:0000256" key="8">
    <source>
        <dbReference type="ARBA" id="ARBA00029924"/>
    </source>
</evidence>
<dbReference type="InterPro" id="IPR036161">
    <property type="entry name" value="RPB6/omega-like_sf"/>
</dbReference>
<dbReference type="GO" id="GO:0003899">
    <property type="term" value="F:DNA-directed RNA polymerase activity"/>
    <property type="evidence" value="ECO:0007669"/>
    <property type="project" value="UniProtKB-UniRule"/>
</dbReference>
<dbReference type="EMBL" id="DSTT01000001">
    <property type="protein sequence ID" value="HFK23135.1"/>
    <property type="molecule type" value="Genomic_DNA"/>
</dbReference>
<keyword evidence="4 10" id="KW-0240">DNA-directed RNA polymerase</keyword>
<evidence type="ECO:0000313" key="11">
    <source>
        <dbReference type="EMBL" id="HFK23135.1"/>
    </source>
</evidence>
<dbReference type="GO" id="GO:0006351">
    <property type="term" value="P:DNA-templated transcription"/>
    <property type="evidence" value="ECO:0007669"/>
    <property type="project" value="UniProtKB-UniRule"/>
</dbReference>
<comment type="caution">
    <text evidence="11">The sequence shown here is derived from an EMBL/GenBank/DDBJ whole genome shotgun (WGS) entry which is preliminary data.</text>
</comment>
<dbReference type="AlphaFoldDB" id="A0A7C3J586"/>
<comment type="subunit">
    <text evidence="10">The RNAP catalytic core consists of 2 alpha, 1 beta, 1 beta' and 1 omega subunit. When a sigma factor is associated with the core the holoenzyme is formed, which can initiate transcription.</text>
</comment>
<sequence>MKVVPIDEIYKKVKNKYLAVVLIAKRAKKYNEENYLYFNSKSEKQSDNLIKNEPIKDAFNDFFDGLLDERIKDYE</sequence>
<evidence type="ECO:0000256" key="6">
    <source>
        <dbReference type="ARBA" id="ARBA00022695"/>
    </source>
</evidence>
<evidence type="ECO:0000256" key="2">
    <source>
        <dbReference type="ARBA" id="ARBA00012418"/>
    </source>
</evidence>
<evidence type="ECO:0000256" key="1">
    <source>
        <dbReference type="ARBA" id="ARBA00006711"/>
    </source>
</evidence>
<dbReference type="Gene3D" id="3.90.940.10">
    <property type="match status" value="1"/>
</dbReference>
<dbReference type="Pfam" id="PF01192">
    <property type="entry name" value="RNA_pol_Rpb6"/>
    <property type="match status" value="1"/>
</dbReference>
<keyword evidence="6 10" id="KW-0548">Nucleotidyltransferase</keyword>
<dbReference type="EC" id="2.7.7.6" evidence="2 10"/>
<comment type="similarity">
    <text evidence="1 10">Belongs to the RNA polymerase subunit omega family.</text>
</comment>
<comment type="function">
    <text evidence="10">Promotes RNA polymerase assembly. Latches the N- and C-terminal regions of the beta' subunit thereby facilitating its interaction with the beta and alpha subunits.</text>
</comment>
<evidence type="ECO:0000256" key="5">
    <source>
        <dbReference type="ARBA" id="ARBA00022679"/>
    </source>
</evidence>
<evidence type="ECO:0000256" key="7">
    <source>
        <dbReference type="ARBA" id="ARBA00023163"/>
    </source>
</evidence>
<comment type="catalytic activity">
    <reaction evidence="9 10">
        <text>RNA(n) + a ribonucleoside 5'-triphosphate = RNA(n+1) + diphosphate</text>
        <dbReference type="Rhea" id="RHEA:21248"/>
        <dbReference type="Rhea" id="RHEA-COMP:14527"/>
        <dbReference type="Rhea" id="RHEA-COMP:17342"/>
        <dbReference type="ChEBI" id="CHEBI:33019"/>
        <dbReference type="ChEBI" id="CHEBI:61557"/>
        <dbReference type="ChEBI" id="CHEBI:140395"/>
        <dbReference type="EC" id="2.7.7.6"/>
    </reaction>
</comment>
<dbReference type="InterPro" id="IPR003716">
    <property type="entry name" value="DNA-dir_RNA_pol_omega"/>
</dbReference>
<dbReference type="InterPro" id="IPR006110">
    <property type="entry name" value="Pol_omega/Rpo6/RPB6"/>
</dbReference>
<dbReference type="GO" id="GO:0003677">
    <property type="term" value="F:DNA binding"/>
    <property type="evidence" value="ECO:0007669"/>
    <property type="project" value="UniProtKB-UniRule"/>
</dbReference>
<dbReference type="HAMAP" id="MF_00366">
    <property type="entry name" value="RNApol_bact_RpoZ"/>
    <property type="match status" value="1"/>
</dbReference>
<gene>
    <name evidence="10 11" type="primary">rpoZ</name>
    <name evidence="11" type="ORF">ENS15_00560</name>
</gene>
<dbReference type="GO" id="GO:0000428">
    <property type="term" value="C:DNA-directed RNA polymerase complex"/>
    <property type="evidence" value="ECO:0007669"/>
    <property type="project" value="UniProtKB-KW"/>
</dbReference>
<dbReference type="SUPFAM" id="SSF63562">
    <property type="entry name" value="RPB6/omega subunit-like"/>
    <property type="match status" value="1"/>
</dbReference>
<evidence type="ECO:0000256" key="3">
    <source>
        <dbReference type="ARBA" id="ARBA00013725"/>
    </source>
</evidence>